<keyword evidence="3" id="KW-1185">Reference proteome</keyword>
<name>A0AAW0CMH7_9AGAR</name>
<evidence type="ECO:0000313" key="2">
    <source>
        <dbReference type="EMBL" id="KAK7040342.1"/>
    </source>
</evidence>
<reference evidence="2 3" key="1">
    <citation type="submission" date="2024-01" db="EMBL/GenBank/DDBJ databases">
        <title>A draft genome for a cacao thread blight-causing isolate of Paramarasmius palmivorus.</title>
        <authorList>
            <person name="Baruah I.K."/>
            <person name="Bukari Y."/>
            <person name="Amoako-Attah I."/>
            <person name="Meinhardt L.W."/>
            <person name="Bailey B.A."/>
            <person name="Cohen S.P."/>
        </authorList>
    </citation>
    <scope>NUCLEOTIDE SEQUENCE [LARGE SCALE GENOMIC DNA]</scope>
    <source>
        <strain evidence="2 3">GH-12</strain>
    </source>
</reference>
<feature type="region of interest" description="Disordered" evidence="1">
    <location>
        <begin position="20"/>
        <end position="40"/>
    </location>
</feature>
<comment type="caution">
    <text evidence="2">The sequence shown here is derived from an EMBL/GenBank/DDBJ whole genome shotgun (WGS) entry which is preliminary data.</text>
</comment>
<protein>
    <submittedName>
        <fullName evidence="2">Uncharacterized protein</fullName>
    </submittedName>
</protein>
<sequence>MPHSLSNPNQIVGSVSTLSAGDSPAFTSSTTFDSTSGAGVGTGYCTVNSLLSLGGRTDGFALCRNSSTLAAGRMDVVFEPKAGHENYVLEECKKVVIKMV</sequence>
<dbReference type="AlphaFoldDB" id="A0AAW0CMH7"/>
<feature type="compositionally biased region" description="Low complexity" evidence="1">
    <location>
        <begin position="22"/>
        <end position="37"/>
    </location>
</feature>
<proteinExistence type="predicted"/>
<evidence type="ECO:0000256" key="1">
    <source>
        <dbReference type="SAM" id="MobiDB-lite"/>
    </source>
</evidence>
<dbReference type="Proteomes" id="UP001383192">
    <property type="component" value="Unassembled WGS sequence"/>
</dbReference>
<evidence type="ECO:0000313" key="3">
    <source>
        <dbReference type="Proteomes" id="UP001383192"/>
    </source>
</evidence>
<gene>
    <name evidence="2" type="ORF">VNI00_009810</name>
</gene>
<accession>A0AAW0CMH7</accession>
<organism evidence="2 3">
    <name type="scientific">Paramarasmius palmivorus</name>
    <dbReference type="NCBI Taxonomy" id="297713"/>
    <lineage>
        <taxon>Eukaryota</taxon>
        <taxon>Fungi</taxon>
        <taxon>Dikarya</taxon>
        <taxon>Basidiomycota</taxon>
        <taxon>Agaricomycotina</taxon>
        <taxon>Agaricomycetes</taxon>
        <taxon>Agaricomycetidae</taxon>
        <taxon>Agaricales</taxon>
        <taxon>Marasmiineae</taxon>
        <taxon>Marasmiaceae</taxon>
        <taxon>Paramarasmius</taxon>
    </lineage>
</organism>
<dbReference type="EMBL" id="JAYKXP010000037">
    <property type="protein sequence ID" value="KAK7040342.1"/>
    <property type="molecule type" value="Genomic_DNA"/>
</dbReference>